<reference evidence="1" key="1">
    <citation type="submission" date="2023-04" db="EMBL/GenBank/DDBJ databases">
        <title>A chromosome-level genome assembly of the parasitoid wasp Eretmocerus hayati.</title>
        <authorList>
            <person name="Zhong Y."/>
            <person name="Liu S."/>
            <person name="Liu Y."/>
        </authorList>
    </citation>
    <scope>NUCLEOTIDE SEQUENCE</scope>
    <source>
        <strain evidence="1">ZJU_SS_LIU_2023</strain>
    </source>
</reference>
<evidence type="ECO:0000313" key="1">
    <source>
        <dbReference type="EMBL" id="KAJ8669583.1"/>
    </source>
</evidence>
<dbReference type="Proteomes" id="UP001239111">
    <property type="component" value="Chromosome 3"/>
</dbReference>
<comment type="caution">
    <text evidence="1">The sequence shown here is derived from an EMBL/GenBank/DDBJ whole genome shotgun (WGS) entry which is preliminary data.</text>
</comment>
<organism evidence="1 2">
    <name type="scientific">Eretmocerus hayati</name>
    <dbReference type="NCBI Taxonomy" id="131215"/>
    <lineage>
        <taxon>Eukaryota</taxon>
        <taxon>Metazoa</taxon>
        <taxon>Ecdysozoa</taxon>
        <taxon>Arthropoda</taxon>
        <taxon>Hexapoda</taxon>
        <taxon>Insecta</taxon>
        <taxon>Pterygota</taxon>
        <taxon>Neoptera</taxon>
        <taxon>Endopterygota</taxon>
        <taxon>Hymenoptera</taxon>
        <taxon>Apocrita</taxon>
        <taxon>Proctotrupomorpha</taxon>
        <taxon>Chalcidoidea</taxon>
        <taxon>Aphelinidae</taxon>
        <taxon>Aphelininae</taxon>
        <taxon>Eretmocerus</taxon>
    </lineage>
</organism>
<evidence type="ECO:0000313" key="2">
    <source>
        <dbReference type="Proteomes" id="UP001239111"/>
    </source>
</evidence>
<protein>
    <submittedName>
        <fullName evidence="1">Uncharacterized protein</fullName>
    </submittedName>
</protein>
<sequence length="543" mass="60233">MAAVLRDLSESDSDFEDGEEENPARDFEAEGRLLALNLLLNKSRQIYELVYGKFLRWWHANGSPPITEHLLIVYFQELSEEYKPSTLWSRHSMLKTLLYLRHNIDINNFSVLKKFLTNYNKNYRPKKAAPFTWDQIEKFLTETDDHLYLSVKVTLIFAVCGAMRCDELVKLEVSDVEDLSPVGEEMTEENHDVFQISCDYQRLKNRLPKDFRHWFSVLRDCKCTVQPIGKNRFGQTPGIIALYLNLKNYKEFTGHSFRRTAATLLSNSGANLVAVKSLGGWKSDTVCQGYVDNSLPNKDEIFRGIVNSNKSLRVLCAQTLKRAPGLDIERDHSQAPVTAMNEIARSKHKSSSSNISHVLTAANQHVLRSSAAGKTTCTITSATQSNSTSSTGKSHRVTAVKLFTKGKANTNEKTCKATSIATVMSSLPALTSTRGTATCTVTSVTQGRPIFTIGNRCPQVSQQVQKPDPNNSTGCRTKSSCTAGKSCSREILSTETSSSTLNAANSETSALKTGSNLTSAMTTRTCSNSDVTNITEPLSRQNF</sequence>
<proteinExistence type="predicted"/>
<accession>A0ACC2NF72</accession>
<name>A0ACC2NF72_9HYME</name>
<keyword evidence="2" id="KW-1185">Reference proteome</keyword>
<dbReference type="EMBL" id="CM056743">
    <property type="protein sequence ID" value="KAJ8669583.1"/>
    <property type="molecule type" value="Genomic_DNA"/>
</dbReference>
<gene>
    <name evidence="1" type="ORF">QAD02_000842</name>
</gene>